<dbReference type="OrthoDB" id="5150166at2759"/>
<feature type="domain" description="DUF2264" evidence="2">
    <location>
        <begin position="14"/>
        <end position="371"/>
    </location>
</feature>
<proteinExistence type="predicted"/>
<evidence type="ECO:0000259" key="2">
    <source>
        <dbReference type="Pfam" id="PF10022"/>
    </source>
</evidence>
<dbReference type="PANTHER" id="PTHR35339:SF2">
    <property type="entry name" value="DUF2264 DOMAIN-CONTAINING PROTEIN-RELATED"/>
    <property type="match status" value="1"/>
</dbReference>
<accession>A0A0P7BW55</accession>
<dbReference type="InterPro" id="IPR049349">
    <property type="entry name" value="DUF2264_N"/>
</dbReference>
<evidence type="ECO:0008006" key="6">
    <source>
        <dbReference type="Google" id="ProtNLM"/>
    </source>
</evidence>
<evidence type="ECO:0000313" key="4">
    <source>
        <dbReference type="EMBL" id="KPM44143.1"/>
    </source>
</evidence>
<protein>
    <recommendedName>
        <fullName evidence="6">DUF2264 domain-containing protein</fullName>
    </recommendedName>
</protein>
<feature type="domain" description="DUF2264" evidence="3">
    <location>
        <begin position="397"/>
        <end position="654"/>
    </location>
</feature>
<evidence type="ECO:0000256" key="1">
    <source>
        <dbReference type="SAM" id="MobiDB-lite"/>
    </source>
</evidence>
<name>A0A0P7BW55_9HYPO</name>
<dbReference type="AlphaFoldDB" id="A0A0P7BW55"/>
<gene>
    <name evidence="4" type="ORF">AK830_g2457</name>
</gene>
<reference evidence="4 5" key="1">
    <citation type="submission" date="2015-09" db="EMBL/GenBank/DDBJ databases">
        <title>Draft genome of a European isolate of the apple canker pathogen Neonectria ditissima.</title>
        <authorList>
            <person name="Gomez-Cortecero A."/>
            <person name="Harrison R.J."/>
            <person name="Armitage A.D."/>
        </authorList>
    </citation>
    <scope>NUCLEOTIDE SEQUENCE [LARGE SCALE GENOMIC DNA]</scope>
    <source>
        <strain evidence="4 5">R09/05</strain>
    </source>
</reference>
<sequence>MTGLGGFTDNPFISRSDFLHAAVALIKPLEPYKSAAGARIKIRPSTVAAFDDVAAQLEGFSRPLWAIGAILANDSTSDGLGFDSWLRGLQAGVDPEDPDFWGDVGPFDQRMVEMEAIAFALLAAPTAVTSILTETSKTNLQNWLVQINHHAMPQNNWRWFRILVNLALSKVLGTPQIELKQRTDEDFALLDQFYLGEGWSSDGIWGDERKQADYYSGSFSIQFAQLLYVCFAEDDEERVQKYRTQAQEFSTTFWRYFDVNGAAIPYGRSMTYRFAFAAFWAAAALANVQLPAPMNTPGVIKGMLLRHVRWWAKQPDIFNSDGTINVGFTYPNMHLSEDYNSSQSVYWCLKSFVVLYLPEDHEFWTCQEEPHPLSTEHLERPLKVQAQPLDLIQVNWAARHILCNAPEHHFLLSSGQMTTKSFKAREAKYGKLAYSSAFAFSVPTGLELHQLAPDSTLSITLDDGDTWKVRWRPFNVRTEFVTLDLGYRVQAKVPSLVSVWKPFTHLALEIETALIPAMEHFPGWHVRVHTIRGIESLSKMPGCTGAQLVDASFAISAFTSAGRHLPETRRSPLEEDYDACCTENSSILIKSRAGTSGIVDLTHDSSDLNGDAGGDEMTTTSSEPFVIKADPNTNLVSQRTFIPALRTHLRAVSDESTQANIGVEVFTNPPSRSNVEQSTEITSKPQ</sequence>
<dbReference type="InterPro" id="IPR016624">
    <property type="entry name" value="UCP014753"/>
</dbReference>
<keyword evidence="5" id="KW-1185">Reference proteome</keyword>
<dbReference type="Pfam" id="PF20938">
    <property type="entry name" value="DUF2264_C"/>
    <property type="match status" value="1"/>
</dbReference>
<dbReference type="InterPro" id="IPR049237">
    <property type="entry name" value="DUF2264_C"/>
</dbReference>
<organism evidence="4 5">
    <name type="scientific">Neonectria ditissima</name>
    <dbReference type="NCBI Taxonomy" id="78410"/>
    <lineage>
        <taxon>Eukaryota</taxon>
        <taxon>Fungi</taxon>
        <taxon>Dikarya</taxon>
        <taxon>Ascomycota</taxon>
        <taxon>Pezizomycotina</taxon>
        <taxon>Sordariomycetes</taxon>
        <taxon>Hypocreomycetidae</taxon>
        <taxon>Hypocreales</taxon>
        <taxon>Nectriaceae</taxon>
        <taxon>Neonectria</taxon>
    </lineage>
</organism>
<dbReference type="EMBL" id="LKCW01000023">
    <property type="protein sequence ID" value="KPM44143.1"/>
    <property type="molecule type" value="Genomic_DNA"/>
</dbReference>
<feature type="region of interest" description="Disordered" evidence="1">
    <location>
        <begin position="667"/>
        <end position="686"/>
    </location>
</feature>
<dbReference type="Pfam" id="PF10022">
    <property type="entry name" value="DUF2264"/>
    <property type="match status" value="1"/>
</dbReference>
<evidence type="ECO:0000259" key="3">
    <source>
        <dbReference type="Pfam" id="PF20938"/>
    </source>
</evidence>
<comment type="caution">
    <text evidence="4">The sequence shown here is derived from an EMBL/GenBank/DDBJ whole genome shotgun (WGS) entry which is preliminary data.</text>
</comment>
<evidence type="ECO:0000313" key="5">
    <source>
        <dbReference type="Proteomes" id="UP000050424"/>
    </source>
</evidence>
<dbReference type="Proteomes" id="UP000050424">
    <property type="component" value="Unassembled WGS sequence"/>
</dbReference>
<dbReference type="PANTHER" id="PTHR35339">
    <property type="entry name" value="LINALOOL DEHYDRATASE_ISOMERASE DOMAIN-CONTAINING PROTEIN"/>
    <property type="match status" value="1"/>
</dbReference>
<feature type="compositionally biased region" description="Polar residues" evidence="1">
    <location>
        <begin position="668"/>
        <end position="686"/>
    </location>
</feature>
<dbReference type="PIRSF" id="PIRSF014753">
    <property type="entry name" value="UCP014753"/>
    <property type="match status" value="1"/>
</dbReference>